<keyword evidence="4" id="KW-1185">Reference proteome</keyword>
<dbReference type="CDD" id="cd06222">
    <property type="entry name" value="RNase_H_like"/>
    <property type="match status" value="1"/>
</dbReference>
<proteinExistence type="predicted"/>
<evidence type="ECO:0000259" key="2">
    <source>
        <dbReference type="Pfam" id="PF13456"/>
    </source>
</evidence>
<dbReference type="PANTHER" id="PTHR33116:SF86">
    <property type="entry name" value="REVERSE TRANSCRIPTASE DOMAIN-CONTAINING PROTEIN"/>
    <property type="match status" value="1"/>
</dbReference>
<accession>A0A2Z6PRG6</accession>
<dbReference type="OrthoDB" id="1413185at2759"/>
<dbReference type="Pfam" id="PF00078">
    <property type="entry name" value="RVT_1"/>
    <property type="match status" value="1"/>
</dbReference>
<dbReference type="GO" id="GO:0003676">
    <property type="term" value="F:nucleic acid binding"/>
    <property type="evidence" value="ECO:0007669"/>
    <property type="project" value="InterPro"/>
</dbReference>
<feature type="domain" description="RNase H type-1" evidence="2">
    <location>
        <begin position="525"/>
        <end position="646"/>
    </location>
</feature>
<dbReference type="InterPro" id="IPR036397">
    <property type="entry name" value="RNaseH_sf"/>
</dbReference>
<dbReference type="Gene3D" id="3.30.420.10">
    <property type="entry name" value="Ribonuclease H-like superfamily/Ribonuclease H"/>
    <property type="match status" value="1"/>
</dbReference>
<dbReference type="InterPro" id="IPR044730">
    <property type="entry name" value="RNase_H-like_dom_plant"/>
</dbReference>
<organism evidence="3 4">
    <name type="scientific">Trifolium subterraneum</name>
    <name type="common">Subterranean clover</name>
    <dbReference type="NCBI Taxonomy" id="3900"/>
    <lineage>
        <taxon>Eukaryota</taxon>
        <taxon>Viridiplantae</taxon>
        <taxon>Streptophyta</taxon>
        <taxon>Embryophyta</taxon>
        <taxon>Tracheophyta</taxon>
        <taxon>Spermatophyta</taxon>
        <taxon>Magnoliopsida</taxon>
        <taxon>eudicotyledons</taxon>
        <taxon>Gunneridae</taxon>
        <taxon>Pentapetalae</taxon>
        <taxon>rosids</taxon>
        <taxon>fabids</taxon>
        <taxon>Fabales</taxon>
        <taxon>Fabaceae</taxon>
        <taxon>Papilionoideae</taxon>
        <taxon>50 kb inversion clade</taxon>
        <taxon>NPAAA clade</taxon>
        <taxon>Hologalegina</taxon>
        <taxon>IRL clade</taxon>
        <taxon>Trifolieae</taxon>
        <taxon>Trifolium</taxon>
    </lineage>
</organism>
<evidence type="ECO:0008006" key="5">
    <source>
        <dbReference type="Google" id="ProtNLM"/>
    </source>
</evidence>
<sequence length="673" mass="76959">MKTKTRGKQGEVALKLDINKAYDRLDWDYLRDVQSTMGFSQKWISWIMLCVETVDYSVIFNENKVDPIVPGRGLRQGDPLSPYLFIMCAEGLSSLIRKAEDENEALVMKNILSTYEITSGQSINLQKSEVYFSKNVSAPIKNSVASLLGVQQVMGTGKYLGLPSMVGRSRKATFKFIKDRIWKKINSWSSRCLSQAGREVMIKSVLQSIPSYIMSIFLIPHSLSEDIEKMLNSFWWGHNQEQSKGIHWLSWERLTMHKNAGGLGFKSITAFNYAMLGKQAWNLLTNPGSLITRIFKAKYYSQSDFLNSSIGHNPSYVWRSIWSAKFIVRNGYQWVIGSGHDIPIWNYRWTSDGSIFPTPPNLHEDLANMTISDILIGNEKRWNAALIQDLVDNNTATKILKTPLLESVQNDRIIWRYEKNGIYSIKSAYRYCVVDAIDTSHLQDLGTVERSLFAALLWSIWQQRNNKVWQNRNETIHVVCDRAINLLMEWNVAQEQQHQQQRRTVPQQHAVSVWSKPPLGRYKCNVDASFSIRRNRTEIGICIRDDQGSFVLAKTEWLSPILDVDTGEAVGLLHALQWVQELHLEDVDFELDSMNVVAKFHSKSKDISGLGDVIKDCQYIHNSYFRNSRVEFVRRQANGAAHVLASVAPSLASFHIFIDVPLCIDTIINNEMS</sequence>
<evidence type="ECO:0000313" key="4">
    <source>
        <dbReference type="Proteomes" id="UP000242715"/>
    </source>
</evidence>
<dbReference type="AlphaFoldDB" id="A0A2Z6PRG6"/>
<dbReference type="EMBL" id="DF974642">
    <property type="protein sequence ID" value="GAU49859.1"/>
    <property type="molecule type" value="Genomic_DNA"/>
</dbReference>
<dbReference type="PANTHER" id="PTHR33116">
    <property type="entry name" value="REVERSE TRANSCRIPTASE ZINC-BINDING DOMAIN-CONTAINING PROTEIN-RELATED-RELATED"/>
    <property type="match status" value="1"/>
</dbReference>
<name>A0A2Z6PRG6_TRISU</name>
<dbReference type="SUPFAM" id="SSF53098">
    <property type="entry name" value="Ribonuclease H-like"/>
    <property type="match status" value="1"/>
</dbReference>
<dbReference type="InterPro" id="IPR000477">
    <property type="entry name" value="RT_dom"/>
</dbReference>
<reference evidence="4" key="1">
    <citation type="journal article" date="2017" name="Front. Plant Sci.">
        <title>Climate Clever Clovers: New Paradigm to Reduce the Environmental Footprint of Ruminants by Breeding Low Methanogenic Forages Utilizing Haplotype Variation.</title>
        <authorList>
            <person name="Kaur P."/>
            <person name="Appels R."/>
            <person name="Bayer P.E."/>
            <person name="Keeble-Gagnere G."/>
            <person name="Wang J."/>
            <person name="Hirakawa H."/>
            <person name="Shirasawa K."/>
            <person name="Vercoe P."/>
            <person name="Stefanova K."/>
            <person name="Durmic Z."/>
            <person name="Nichols P."/>
            <person name="Revell C."/>
            <person name="Isobe S.N."/>
            <person name="Edwards D."/>
            <person name="Erskine W."/>
        </authorList>
    </citation>
    <scope>NUCLEOTIDE SEQUENCE [LARGE SCALE GENOMIC DNA]</scope>
    <source>
        <strain evidence="4">cv. Daliak</strain>
    </source>
</reference>
<dbReference type="InterPro" id="IPR012337">
    <property type="entry name" value="RNaseH-like_sf"/>
</dbReference>
<feature type="domain" description="Reverse transcriptase" evidence="1">
    <location>
        <begin position="6"/>
        <end position="100"/>
    </location>
</feature>
<evidence type="ECO:0000259" key="1">
    <source>
        <dbReference type="Pfam" id="PF00078"/>
    </source>
</evidence>
<dbReference type="InterPro" id="IPR002156">
    <property type="entry name" value="RNaseH_domain"/>
</dbReference>
<dbReference type="Proteomes" id="UP000242715">
    <property type="component" value="Unassembled WGS sequence"/>
</dbReference>
<dbReference type="Pfam" id="PF13456">
    <property type="entry name" value="RVT_3"/>
    <property type="match status" value="1"/>
</dbReference>
<gene>
    <name evidence="3" type="ORF">TSUD_374420</name>
</gene>
<evidence type="ECO:0000313" key="3">
    <source>
        <dbReference type="EMBL" id="GAU49859.1"/>
    </source>
</evidence>
<dbReference type="GO" id="GO:0004523">
    <property type="term" value="F:RNA-DNA hybrid ribonuclease activity"/>
    <property type="evidence" value="ECO:0007669"/>
    <property type="project" value="InterPro"/>
</dbReference>
<protein>
    <recommendedName>
        <fullName evidence="5">Reverse transcriptase domain-containing protein</fullName>
    </recommendedName>
</protein>